<comment type="caution">
    <text evidence="1">The sequence shown here is derived from an EMBL/GenBank/DDBJ whole genome shotgun (WGS) entry which is preliminary data.</text>
</comment>
<reference evidence="1 2" key="1">
    <citation type="submission" date="2020-08" db="EMBL/GenBank/DDBJ databases">
        <title>Genomic Encyclopedia of Type Strains, Phase IV (KMG-IV): sequencing the most valuable type-strain genomes for metagenomic binning, comparative biology and taxonomic classification.</title>
        <authorList>
            <person name="Goeker M."/>
        </authorList>
    </citation>
    <scope>NUCLEOTIDE SEQUENCE [LARGE SCALE GENOMIC DNA]</scope>
    <source>
        <strain evidence="1 2">DSM 27165</strain>
    </source>
</reference>
<dbReference type="InterPro" id="IPR045865">
    <property type="entry name" value="ACT-like_dom_sf"/>
</dbReference>
<keyword evidence="1" id="KW-0808">Transferase</keyword>
<dbReference type="Gene3D" id="3.30.70.260">
    <property type="match status" value="1"/>
</dbReference>
<name>A0A840MJ90_9PROT</name>
<dbReference type="AlphaFoldDB" id="A0A840MJ90"/>
<keyword evidence="2" id="KW-1185">Reference proteome</keyword>
<dbReference type="EC" id="2.2.1.6" evidence="1"/>
<evidence type="ECO:0000313" key="1">
    <source>
        <dbReference type="EMBL" id="MBB5018480.1"/>
    </source>
</evidence>
<evidence type="ECO:0000313" key="2">
    <source>
        <dbReference type="Proteomes" id="UP000575898"/>
    </source>
</evidence>
<protein>
    <submittedName>
        <fullName evidence="1">Acetolactate synthase II small subunit</fullName>
        <ecNumber evidence="1">2.2.1.6</ecNumber>
    </submittedName>
</protein>
<dbReference type="GO" id="GO:0003984">
    <property type="term" value="F:acetolactate synthase activity"/>
    <property type="evidence" value="ECO:0007669"/>
    <property type="project" value="UniProtKB-EC"/>
</dbReference>
<dbReference type="Proteomes" id="UP000575898">
    <property type="component" value="Unassembled WGS sequence"/>
</dbReference>
<proteinExistence type="predicted"/>
<sequence length="78" mass="8866">MRSRMSLSVLDRAGALERLLRVARHRGFILREMTASRHESGVLNIVVEVESDRQPMLLASQWSKLPDVRALQIGQTLI</sequence>
<dbReference type="SUPFAM" id="SSF55021">
    <property type="entry name" value="ACT-like"/>
    <property type="match status" value="1"/>
</dbReference>
<dbReference type="Pfam" id="PF13710">
    <property type="entry name" value="ACT_5"/>
    <property type="match status" value="1"/>
</dbReference>
<dbReference type="EMBL" id="JACHHY010000009">
    <property type="protein sequence ID" value="MBB5018480.1"/>
    <property type="molecule type" value="Genomic_DNA"/>
</dbReference>
<organism evidence="1 2">
    <name type="scientific">Chitinivorax tropicus</name>
    <dbReference type="NCBI Taxonomy" id="714531"/>
    <lineage>
        <taxon>Bacteria</taxon>
        <taxon>Pseudomonadati</taxon>
        <taxon>Pseudomonadota</taxon>
        <taxon>Betaproteobacteria</taxon>
        <taxon>Chitinivorax</taxon>
    </lineage>
</organism>
<dbReference type="RefSeq" id="WP_184037826.1">
    <property type="nucleotide sequence ID" value="NZ_JACHHY010000009.1"/>
</dbReference>
<gene>
    <name evidence="1" type="ORF">HNQ59_001769</name>
</gene>
<accession>A0A840MJ90</accession>